<evidence type="ECO:0000313" key="3">
    <source>
        <dbReference type="EMBL" id="KAH0621141.1"/>
    </source>
</evidence>
<accession>A0ABQ7SV05</accession>
<evidence type="ECO:0000256" key="1">
    <source>
        <dbReference type="SAM" id="MobiDB-lite"/>
    </source>
</evidence>
<dbReference type="EMBL" id="JAIPUX010003289">
    <property type="protein sequence ID" value="KAH0621141.1"/>
    <property type="molecule type" value="Genomic_DNA"/>
</dbReference>
<sequence length="328" mass="35904">MELTRWWLYLGRRLADMGKSCGEENCSKMVGRNGFEETLTFFISNLNRKCHSQRLSSPSCLLEEMASNSAIKEIAQQKRPTSFPSYHSEEGKRQSSLPDKKMPAAEDAGLKASPLPAEDDENILSAVGGRDSKLQSGNESLPHLEARSLSHPEQNGSQAVLPVSQEDQALEGTEAVAREDFIFLEDTEVLDSTAYRDRANLGRKRGHRAPATRSGGALSDSDRNSWMFKDSTEPQTASAASDEDVHEEPRSRKTRNSPLSKGVKVPLFPGLSPSALKAKLRGRNRSAEEGDPQSEAKEAPVQRSKSCKMANISGKPLVLPPKPEKSSG</sequence>
<keyword evidence="4" id="KW-1185">Reference proteome</keyword>
<protein>
    <recommendedName>
        <fullName evidence="2">Tankyrase 1-binding protein C-terminal domain-containing protein</fullName>
    </recommendedName>
</protein>
<dbReference type="SMART" id="SM01319">
    <property type="entry name" value="Tankyrase_bdg_C"/>
    <property type="match status" value="1"/>
</dbReference>
<dbReference type="InterPro" id="IPR032764">
    <property type="entry name" value="Tankyrase-bd_C"/>
</dbReference>
<feature type="region of interest" description="Disordered" evidence="1">
    <location>
        <begin position="130"/>
        <end position="172"/>
    </location>
</feature>
<dbReference type="Proteomes" id="UP000826234">
    <property type="component" value="Unassembled WGS sequence"/>
</dbReference>
<dbReference type="PANTHER" id="PTHR22042">
    <property type="entry name" value="TANKYRASE 1 BINDING PROTEIN"/>
    <property type="match status" value="1"/>
</dbReference>
<reference evidence="3 4" key="1">
    <citation type="journal article" date="2022" name="Gigascience">
        <title>A chromosome-level genome assembly and annotation of the desert horned lizard, Phrynosoma platyrhinos, provides insight into chromosomal rearrangements among reptiles.</title>
        <authorList>
            <person name="Koochekian N."/>
            <person name="Ascanio A."/>
            <person name="Farleigh K."/>
            <person name="Card D.C."/>
            <person name="Schield D.R."/>
            <person name="Castoe T.A."/>
            <person name="Jezkova T."/>
        </authorList>
    </citation>
    <scope>NUCLEOTIDE SEQUENCE [LARGE SCALE GENOMIC DNA]</scope>
    <source>
        <strain evidence="3">NK-2021</strain>
    </source>
</reference>
<feature type="compositionally biased region" description="Basic and acidic residues" evidence="1">
    <location>
        <begin position="87"/>
        <end position="104"/>
    </location>
</feature>
<comment type="caution">
    <text evidence="3">The sequence shown here is derived from an EMBL/GenBank/DDBJ whole genome shotgun (WGS) entry which is preliminary data.</text>
</comment>
<proteinExistence type="predicted"/>
<name>A0ABQ7SV05_PHRPL</name>
<evidence type="ECO:0000259" key="2">
    <source>
        <dbReference type="SMART" id="SM01319"/>
    </source>
</evidence>
<organism evidence="3 4">
    <name type="scientific">Phrynosoma platyrhinos</name>
    <name type="common">Desert horned lizard</name>
    <dbReference type="NCBI Taxonomy" id="52577"/>
    <lineage>
        <taxon>Eukaryota</taxon>
        <taxon>Metazoa</taxon>
        <taxon>Chordata</taxon>
        <taxon>Craniata</taxon>
        <taxon>Vertebrata</taxon>
        <taxon>Euteleostomi</taxon>
        <taxon>Lepidosauria</taxon>
        <taxon>Squamata</taxon>
        <taxon>Bifurcata</taxon>
        <taxon>Unidentata</taxon>
        <taxon>Episquamata</taxon>
        <taxon>Toxicofera</taxon>
        <taxon>Iguania</taxon>
        <taxon>Phrynosomatidae</taxon>
        <taxon>Phrynosomatinae</taxon>
        <taxon>Phrynosoma</taxon>
    </lineage>
</organism>
<feature type="compositionally biased region" description="Basic residues" evidence="1">
    <location>
        <begin position="201"/>
        <end position="210"/>
    </location>
</feature>
<feature type="region of interest" description="Disordered" evidence="1">
    <location>
        <begin position="193"/>
        <end position="328"/>
    </location>
</feature>
<feature type="domain" description="Tankyrase 1-binding protein C-terminal" evidence="2">
    <location>
        <begin position="178"/>
        <end position="328"/>
    </location>
</feature>
<dbReference type="Pfam" id="PF15327">
    <property type="entry name" value="Tankyrase_bdg_C"/>
    <property type="match status" value="1"/>
</dbReference>
<feature type="region of interest" description="Disordered" evidence="1">
    <location>
        <begin position="75"/>
        <end position="118"/>
    </location>
</feature>
<evidence type="ECO:0000313" key="4">
    <source>
        <dbReference type="Proteomes" id="UP000826234"/>
    </source>
</evidence>
<dbReference type="PANTHER" id="PTHR22042:SF2">
    <property type="entry name" value="182 KDA TANKYRASE-1-BINDING PROTEIN"/>
    <property type="match status" value="1"/>
</dbReference>
<dbReference type="InterPro" id="IPR040006">
    <property type="entry name" value="TNKS1BP1-like"/>
</dbReference>
<gene>
    <name evidence="3" type="ORF">JD844_022183</name>
</gene>